<evidence type="ECO:0000313" key="2">
    <source>
        <dbReference type="EMBL" id="BDA63245.1"/>
    </source>
</evidence>
<evidence type="ECO:0000313" key="3">
    <source>
        <dbReference type="Proteomes" id="UP000824496"/>
    </source>
</evidence>
<organism evidence="2 3">
    <name type="scientific">Actinomyces capricornis</name>
    <dbReference type="NCBI Taxonomy" id="2755559"/>
    <lineage>
        <taxon>Bacteria</taxon>
        <taxon>Bacillati</taxon>
        <taxon>Actinomycetota</taxon>
        <taxon>Actinomycetes</taxon>
        <taxon>Actinomycetales</taxon>
        <taxon>Actinomycetaceae</taxon>
        <taxon>Actinomyces</taxon>
    </lineage>
</organism>
<proteinExistence type="predicted"/>
<feature type="region of interest" description="Disordered" evidence="1">
    <location>
        <begin position="1"/>
        <end position="117"/>
    </location>
</feature>
<dbReference type="EMBL" id="AP025017">
    <property type="protein sequence ID" value="BDA63245.1"/>
    <property type="molecule type" value="Genomic_DNA"/>
</dbReference>
<feature type="compositionally biased region" description="Basic and acidic residues" evidence="1">
    <location>
        <begin position="1"/>
        <end position="17"/>
    </location>
</feature>
<reference evidence="2 3" key="1">
    <citation type="submission" date="2021-08" db="EMBL/GenBank/DDBJ databases">
        <title>Whole genome sequence of novel Actinomyces species strain MAS-1.</title>
        <authorList>
            <person name="Saito M."/>
            <person name="Kuwahara N."/>
            <person name="Takizawa T."/>
            <person name="Gotouda H."/>
            <person name="Ochiai T."/>
        </authorList>
    </citation>
    <scope>NUCLEOTIDE SEQUENCE [LARGE SCALE GENOMIC DNA]</scope>
    <source>
        <strain evidence="2 3">MAS-1</strain>
    </source>
</reference>
<accession>A0ABM7U6S2</accession>
<gene>
    <name evidence="2" type="ORF">MANAM107_00790</name>
</gene>
<name>A0ABM7U6S2_9ACTO</name>
<dbReference type="RefSeq" id="WP_223909705.1">
    <property type="nucleotide sequence ID" value="NZ_AP025017.1"/>
</dbReference>
<dbReference type="Proteomes" id="UP000824496">
    <property type="component" value="Chromosome"/>
</dbReference>
<keyword evidence="3" id="KW-1185">Reference proteome</keyword>
<protein>
    <submittedName>
        <fullName evidence="2">Uncharacterized protein</fullName>
    </submittedName>
</protein>
<sequence>MTTSPHDDAQDRPDQSPRQEPAGGAERDMDAEFAALMGGLGIPDELAGLDPAQDEDRDGSPEGSGQGIRPQDVPRNTYGSPARAGAATPEGRADDVADESADGGRIESAPAEGGLTRAQEEEIAALAASLDAQQAAAQEAPKAVKVAVVITPLTNAEALAALCALRGLECTVVPADSGALAVKQFVSAHSQWDVAELLGGAETEPAEAAELAADLSMISRAGVVLMTADLATDVGIETGLSGTITARRYVSGKAGDEASAGLLLASMDQVVEDILLGQVAAENAPGAVDSTTVKPSRAMRWLGRGMGRPRP</sequence>
<evidence type="ECO:0000256" key="1">
    <source>
        <dbReference type="SAM" id="MobiDB-lite"/>
    </source>
</evidence>